<protein>
    <submittedName>
        <fullName evidence="3">Uncharacterized protein</fullName>
    </submittedName>
</protein>
<sequence>MTAPSYPSSGYPAPGPRSRPSVVTVAVNLLYVVAALQVINALLGFATIGAVTEALEEAYADTSLGESASSIAVIGFVGGAIINLLLAAGFAVLGIFDGRGKNPARIVTWVVGGISLCCVGAGLGGNALSSTMNSGSTEGGPTSAEVQERLDAAMPSWYTPVTTVTSVLVLLAILAVIILLALPAANDFFRKAPAQAFDAAAPYPYPQGPGYPQPGQPGQPGYPPYPGQQPSPFGQQGQPGQPAPGLSPYPTYPGQSSPAAPPPPPPPASDPFAPPPPGDQPPKPPSDPS</sequence>
<name>A0A919JW58_9ACTN</name>
<keyword evidence="4" id="KW-1185">Reference proteome</keyword>
<feature type="transmembrane region" description="Helical" evidence="2">
    <location>
        <begin position="157"/>
        <end position="182"/>
    </location>
</feature>
<feature type="compositionally biased region" description="Pro residues" evidence="1">
    <location>
        <begin position="241"/>
        <end position="251"/>
    </location>
</feature>
<dbReference type="Proteomes" id="UP000636960">
    <property type="component" value="Unassembled WGS sequence"/>
</dbReference>
<feature type="compositionally biased region" description="Pro residues" evidence="1">
    <location>
        <begin position="259"/>
        <end position="289"/>
    </location>
</feature>
<evidence type="ECO:0000256" key="2">
    <source>
        <dbReference type="SAM" id="Phobius"/>
    </source>
</evidence>
<evidence type="ECO:0000313" key="4">
    <source>
        <dbReference type="Proteomes" id="UP000636960"/>
    </source>
</evidence>
<evidence type="ECO:0000256" key="1">
    <source>
        <dbReference type="SAM" id="MobiDB-lite"/>
    </source>
</evidence>
<accession>A0A919JW58</accession>
<feature type="compositionally biased region" description="Low complexity" evidence="1">
    <location>
        <begin position="230"/>
        <end position="240"/>
    </location>
</feature>
<feature type="region of interest" description="Disordered" evidence="1">
    <location>
        <begin position="205"/>
        <end position="289"/>
    </location>
</feature>
<dbReference type="AlphaFoldDB" id="A0A919JW58"/>
<reference evidence="3" key="1">
    <citation type="submission" date="2021-01" db="EMBL/GenBank/DDBJ databases">
        <title>Whole genome shotgun sequence of Actinoplanes rishiriensis NBRC 108556.</title>
        <authorList>
            <person name="Komaki H."/>
            <person name="Tamura T."/>
        </authorList>
    </citation>
    <scope>NUCLEOTIDE SEQUENCE</scope>
    <source>
        <strain evidence="3">NBRC 108556</strain>
    </source>
</reference>
<feature type="compositionally biased region" description="Pro residues" evidence="1">
    <location>
        <begin position="205"/>
        <end position="229"/>
    </location>
</feature>
<comment type="caution">
    <text evidence="3">The sequence shown here is derived from an EMBL/GenBank/DDBJ whole genome shotgun (WGS) entry which is preliminary data.</text>
</comment>
<feature type="transmembrane region" description="Helical" evidence="2">
    <location>
        <begin position="71"/>
        <end position="94"/>
    </location>
</feature>
<dbReference type="EMBL" id="BOMV01000042">
    <property type="protein sequence ID" value="GIE96316.1"/>
    <property type="molecule type" value="Genomic_DNA"/>
</dbReference>
<feature type="transmembrane region" description="Helical" evidence="2">
    <location>
        <begin position="29"/>
        <end position="51"/>
    </location>
</feature>
<keyword evidence="2" id="KW-0472">Membrane</keyword>
<gene>
    <name evidence="3" type="ORF">Ari01nite_37810</name>
</gene>
<evidence type="ECO:0000313" key="3">
    <source>
        <dbReference type="EMBL" id="GIE96316.1"/>
    </source>
</evidence>
<organism evidence="3 4">
    <name type="scientific">Paractinoplanes rishiriensis</name>
    <dbReference type="NCBI Taxonomy" id="1050105"/>
    <lineage>
        <taxon>Bacteria</taxon>
        <taxon>Bacillati</taxon>
        <taxon>Actinomycetota</taxon>
        <taxon>Actinomycetes</taxon>
        <taxon>Micromonosporales</taxon>
        <taxon>Micromonosporaceae</taxon>
        <taxon>Paractinoplanes</taxon>
    </lineage>
</organism>
<proteinExistence type="predicted"/>
<keyword evidence="2" id="KW-0812">Transmembrane</keyword>
<keyword evidence="2" id="KW-1133">Transmembrane helix</keyword>
<feature type="transmembrane region" description="Helical" evidence="2">
    <location>
        <begin position="106"/>
        <end position="128"/>
    </location>
</feature>